<feature type="region of interest" description="Disordered" evidence="1">
    <location>
        <begin position="94"/>
        <end position="124"/>
    </location>
</feature>
<keyword evidence="2" id="KW-0812">Transmembrane</keyword>
<dbReference type="PANTHER" id="PTHR34188:SF5">
    <property type="entry name" value="OS05G0131900 PROTEIN"/>
    <property type="match status" value="1"/>
</dbReference>
<feature type="compositionally biased region" description="Basic and acidic residues" evidence="1">
    <location>
        <begin position="1"/>
        <end position="12"/>
    </location>
</feature>
<keyword evidence="2" id="KW-0472">Membrane</keyword>
<dbReference type="PANTHER" id="PTHR34188">
    <property type="entry name" value="OS01G0299500 PROTEIN"/>
    <property type="match status" value="1"/>
</dbReference>
<feature type="transmembrane region" description="Helical" evidence="2">
    <location>
        <begin position="161"/>
        <end position="185"/>
    </location>
</feature>
<dbReference type="AlphaFoldDB" id="A0AAN9S9L2"/>
<evidence type="ECO:0000256" key="1">
    <source>
        <dbReference type="SAM" id="MobiDB-lite"/>
    </source>
</evidence>
<keyword evidence="2" id="KW-1133">Transmembrane helix</keyword>
<reference evidence="3 4" key="1">
    <citation type="submission" date="2024-01" db="EMBL/GenBank/DDBJ databases">
        <title>The genomes of 5 underutilized Papilionoideae crops provide insights into root nodulation and disease resistanc.</title>
        <authorList>
            <person name="Jiang F."/>
        </authorList>
    </citation>
    <scope>NUCLEOTIDE SEQUENCE [LARGE SCALE GENOMIC DNA]</scope>
    <source>
        <strain evidence="3">DUOXIRENSHENG_FW03</strain>
        <tissue evidence="3">Leaves</tissue>
    </source>
</reference>
<gene>
    <name evidence="3" type="ORF">VNO78_20648</name>
</gene>
<evidence type="ECO:0000256" key="2">
    <source>
        <dbReference type="SAM" id="Phobius"/>
    </source>
</evidence>
<name>A0AAN9S9L2_PSOTE</name>
<sequence>MGHSIPREKDVEFDLESGGNTSEEDVGNDVYVSHRESKGAFVLAWNGVLNIDGSDRGKNGIESTKSGDVVVADGNNLQLFVDKGFVQHQLSHVNGKHAKQKTKPFNPKKPPKPPLPPRGPSLDPVDQQFVKELAELALRKRARVKKMRAVRKKKASKSSSSSTYTSLSAMVVTVFFFLVIIFHGIRSASSASVEVMVSSEKAFTADEGLISVQYPTNFNTNEGDAPGSGNKCAYFICSANYYIQLSFFVHGNDDTADFSQGLPVMFRFD</sequence>
<evidence type="ECO:0000313" key="3">
    <source>
        <dbReference type="EMBL" id="KAK7392218.1"/>
    </source>
</evidence>
<evidence type="ECO:0008006" key="5">
    <source>
        <dbReference type="Google" id="ProtNLM"/>
    </source>
</evidence>
<organism evidence="3 4">
    <name type="scientific">Psophocarpus tetragonolobus</name>
    <name type="common">Winged bean</name>
    <name type="synonym">Dolichos tetragonolobus</name>
    <dbReference type="NCBI Taxonomy" id="3891"/>
    <lineage>
        <taxon>Eukaryota</taxon>
        <taxon>Viridiplantae</taxon>
        <taxon>Streptophyta</taxon>
        <taxon>Embryophyta</taxon>
        <taxon>Tracheophyta</taxon>
        <taxon>Spermatophyta</taxon>
        <taxon>Magnoliopsida</taxon>
        <taxon>eudicotyledons</taxon>
        <taxon>Gunneridae</taxon>
        <taxon>Pentapetalae</taxon>
        <taxon>rosids</taxon>
        <taxon>fabids</taxon>
        <taxon>Fabales</taxon>
        <taxon>Fabaceae</taxon>
        <taxon>Papilionoideae</taxon>
        <taxon>50 kb inversion clade</taxon>
        <taxon>NPAAA clade</taxon>
        <taxon>indigoferoid/millettioid clade</taxon>
        <taxon>Phaseoleae</taxon>
        <taxon>Psophocarpus</taxon>
    </lineage>
</organism>
<dbReference type="EMBL" id="JAYMYS010000005">
    <property type="protein sequence ID" value="KAK7392218.1"/>
    <property type="molecule type" value="Genomic_DNA"/>
</dbReference>
<dbReference type="Proteomes" id="UP001386955">
    <property type="component" value="Unassembled WGS sequence"/>
</dbReference>
<feature type="region of interest" description="Disordered" evidence="1">
    <location>
        <begin position="1"/>
        <end position="26"/>
    </location>
</feature>
<proteinExistence type="predicted"/>
<protein>
    <recommendedName>
        <fullName evidence="5">Transmembrane protein</fullName>
    </recommendedName>
</protein>
<evidence type="ECO:0000313" key="4">
    <source>
        <dbReference type="Proteomes" id="UP001386955"/>
    </source>
</evidence>
<accession>A0AAN9S9L2</accession>
<comment type="caution">
    <text evidence="3">The sequence shown here is derived from an EMBL/GenBank/DDBJ whole genome shotgun (WGS) entry which is preliminary data.</text>
</comment>
<keyword evidence="4" id="KW-1185">Reference proteome</keyword>